<accession>A0A841FTB8</accession>
<keyword evidence="1" id="KW-0472">Membrane</keyword>
<keyword evidence="1" id="KW-1133">Transmembrane helix</keyword>
<dbReference type="EMBL" id="JACHGT010000023">
    <property type="protein sequence ID" value="MBB6039555.1"/>
    <property type="molecule type" value="Genomic_DNA"/>
</dbReference>
<proteinExistence type="predicted"/>
<dbReference type="RefSeq" id="WP_184792642.1">
    <property type="nucleotide sequence ID" value="NZ_JACHGT010000023.1"/>
</dbReference>
<organism evidence="2 3">
    <name type="scientific">Phytomonospora endophytica</name>
    <dbReference type="NCBI Taxonomy" id="714109"/>
    <lineage>
        <taxon>Bacteria</taxon>
        <taxon>Bacillati</taxon>
        <taxon>Actinomycetota</taxon>
        <taxon>Actinomycetes</taxon>
        <taxon>Micromonosporales</taxon>
        <taxon>Micromonosporaceae</taxon>
        <taxon>Phytomonospora</taxon>
    </lineage>
</organism>
<dbReference type="InterPro" id="IPR001646">
    <property type="entry name" value="5peptide_repeat"/>
</dbReference>
<evidence type="ECO:0000256" key="1">
    <source>
        <dbReference type="SAM" id="Phobius"/>
    </source>
</evidence>
<dbReference type="Proteomes" id="UP000548476">
    <property type="component" value="Unassembled WGS sequence"/>
</dbReference>
<reference evidence="2 3" key="1">
    <citation type="submission" date="2020-08" db="EMBL/GenBank/DDBJ databases">
        <title>Genomic Encyclopedia of Type Strains, Phase IV (KMG-IV): sequencing the most valuable type-strain genomes for metagenomic binning, comparative biology and taxonomic classification.</title>
        <authorList>
            <person name="Goeker M."/>
        </authorList>
    </citation>
    <scope>NUCLEOTIDE SEQUENCE [LARGE SCALE GENOMIC DNA]</scope>
    <source>
        <strain evidence="2 3">YIM 65646</strain>
    </source>
</reference>
<name>A0A841FTB8_9ACTN</name>
<gene>
    <name evidence="2" type="ORF">HNR73_007452</name>
</gene>
<comment type="caution">
    <text evidence="2">The sequence shown here is derived from an EMBL/GenBank/DDBJ whole genome shotgun (WGS) entry which is preliminary data.</text>
</comment>
<dbReference type="Gene3D" id="2.160.20.80">
    <property type="entry name" value="E3 ubiquitin-protein ligase SopA"/>
    <property type="match status" value="1"/>
</dbReference>
<evidence type="ECO:0008006" key="4">
    <source>
        <dbReference type="Google" id="ProtNLM"/>
    </source>
</evidence>
<feature type="transmembrane region" description="Helical" evidence="1">
    <location>
        <begin position="55"/>
        <end position="78"/>
    </location>
</feature>
<feature type="transmembrane region" description="Helical" evidence="1">
    <location>
        <begin position="20"/>
        <end position="43"/>
    </location>
</feature>
<evidence type="ECO:0000313" key="3">
    <source>
        <dbReference type="Proteomes" id="UP000548476"/>
    </source>
</evidence>
<keyword evidence="3" id="KW-1185">Reference proteome</keyword>
<dbReference type="Pfam" id="PF13576">
    <property type="entry name" value="Pentapeptide_3"/>
    <property type="match status" value="2"/>
</dbReference>
<dbReference type="AlphaFoldDB" id="A0A841FTB8"/>
<keyword evidence="1" id="KW-0812">Transmembrane</keyword>
<protein>
    <recommendedName>
        <fullName evidence="4">Pentapeptide repeat protein</fullName>
    </recommendedName>
</protein>
<evidence type="ECO:0000313" key="2">
    <source>
        <dbReference type="EMBL" id="MBB6039555.1"/>
    </source>
</evidence>
<sequence>MKKVWANLSGWWRCNRKWLLWTLGPLLALGVVATVAVVLWSWLSDVAGADPRARVTAVSTLVSVIFGFGGLVTLSLLVHRQVLQARAQDHVEAVAADAKYDASEKRANELFSKSVEQLGHDKAAVRVGALHALDALGQEHEGRRRAVMDVWCAYLRMSPAATSTPKVFIVGVAPAAATEPGPTWPAEELHVRATVQRLIAHHLRPPDKQRKKKNPKATGEFWGPMAIDLTNAQLYDLDFDHCRLGSADFTGVAFAGDAWFRGATFAGDAEFNMAAFAGVAWFREATFAGDARFGEATFSGDVRFGDATFSEGAWFRAATFSEGAWFGGATFAGDARFNKATFSRNVWFEQATFTGNAAADFAEARVLRPDRGHVLPTGWRVGATDGVTGLPLVCIPDPLATEVQEPGGT</sequence>